<dbReference type="PROSITE" id="PS50810">
    <property type="entry name" value="FRATAXIN_2"/>
    <property type="match status" value="1"/>
</dbReference>
<comment type="similarity">
    <text evidence="1">Belongs to the frataxin family.</text>
</comment>
<dbReference type="Pfam" id="PF01491">
    <property type="entry name" value="Frataxin_Cyay"/>
    <property type="match status" value="1"/>
</dbReference>
<name>A0AAX6EW63_IRIPA</name>
<dbReference type="SMART" id="SM01219">
    <property type="entry name" value="Frataxin_Cyay"/>
    <property type="match status" value="1"/>
</dbReference>
<dbReference type="SUPFAM" id="SSF55387">
    <property type="entry name" value="Frataxin/Nqo15-like"/>
    <property type="match status" value="1"/>
</dbReference>
<comment type="caution">
    <text evidence="4">The sequence shown here is derived from an EMBL/GenBank/DDBJ whole genome shotgun (WGS) entry which is preliminary data.</text>
</comment>
<gene>
    <name evidence="4" type="ORF">M6B38_167915</name>
</gene>
<dbReference type="InterPro" id="IPR036524">
    <property type="entry name" value="Frataxin/CyaY_sf"/>
</dbReference>
<dbReference type="GO" id="GO:0004322">
    <property type="term" value="F:ferroxidase activity"/>
    <property type="evidence" value="ECO:0007669"/>
    <property type="project" value="TreeGrafter"/>
</dbReference>
<keyword evidence="2" id="KW-0410">Iron transport</keyword>
<dbReference type="GO" id="GO:0016226">
    <property type="term" value="P:iron-sulfur cluster assembly"/>
    <property type="evidence" value="ECO:0007669"/>
    <property type="project" value="InterPro"/>
</dbReference>
<keyword evidence="2" id="KW-0406">Ion transport</keyword>
<evidence type="ECO:0000256" key="1">
    <source>
        <dbReference type="ARBA" id="ARBA00008183"/>
    </source>
</evidence>
<sequence length="93" mass="10706">MGTYVINKQTPNRQVWLSSPVSGPSRFDWDVESKSWVYRRTKANLFRLLEDELCKIDSEGKARKVVGCVCVVVKDYGEESEGLHIVQEYVKSH</sequence>
<dbReference type="EMBL" id="JANAVB010033418">
    <property type="protein sequence ID" value="KAJ6808284.1"/>
    <property type="molecule type" value="Genomic_DNA"/>
</dbReference>
<keyword evidence="2" id="KW-0813">Transport</keyword>
<dbReference type="GO" id="GO:0034986">
    <property type="term" value="F:iron chaperone activity"/>
    <property type="evidence" value="ECO:0007669"/>
    <property type="project" value="TreeGrafter"/>
</dbReference>
<evidence type="ECO:0000313" key="5">
    <source>
        <dbReference type="Proteomes" id="UP001140949"/>
    </source>
</evidence>
<dbReference type="GO" id="GO:0006826">
    <property type="term" value="P:iron ion transport"/>
    <property type="evidence" value="ECO:0007669"/>
    <property type="project" value="UniProtKB-KW"/>
</dbReference>
<evidence type="ECO:0000313" key="4">
    <source>
        <dbReference type="EMBL" id="KAJ6808284.1"/>
    </source>
</evidence>
<dbReference type="PANTHER" id="PTHR16821:SF2">
    <property type="entry name" value="FRATAXIN, MITOCHONDRIAL"/>
    <property type="match status" value="1"/>
</dbReference>
<dbReference type="Gene3D" id="3.30.920.10">
    <property type="entry name" value="Frataxin/CyaY"/>
    <property type="match status" value="1"/>
</dbReference>
<keyword evidence="5" id="KW-1185">Reference proteome</keyword>
<evidence type="ECO:0000256" key="3">
    <source>
        <dbReference type="ARBA" id="ARBA00023004"/>
    </source>
</evidence>
<organism evidence="4 5">
    <name type="scientific">Iris pallida</name>
    <name type="common">Sweet iris</name>
    <dbReference type="NCBI Taxonomy" id="29817"/>
    <lineage>
        <taxon>Eukaryota</taxon>
        <taxon>Viridiplantae</taxon>
        <taxon>Streptophyta</taxon>
        <taxon>Embryophyta</taxon>
        <taxon>Tracheophyta</taxon>
        <taxon>Spermatophyta</taxon>
        <taxon>Magnoliopsida</taxon>
        <taxon>Liliopsida</taxon>
        <taxon>Asparagales</taxon>
        <taxon>Iridaceae</taxon>
        <taxon>Iridoideae</taxon>
        <taxon>Irideae</taxon>
        <taxon>Iris</taxon>
    </lineage>
</organism>
<dbReference type="PANTHER" id="PTHR16821">
    <property type="entry name" value="FRATAXIN"/>
    <property type="match status" value="1"/>
</dbReference>
<accession>A0AAX6EW63</accession>
<dbReference type="GO" id="GO:0006879">
    <property type="term" value="P:intracellular iron ion homeostasis"/>
    <property type="evidence" value="ECO:0007669"/>
    <property type="project" value="TreeGrafter"/>
</dbReference>
<proteinExistence type="inferred from homology"/>
<dbReference type="GO" id="GO:0005739">
    <property type="term" value="C:mitochondrion"/>
    <property type="evidence" value="ECO:0007669"/>
    <property type="project" value="TreeGrafter"/>
</dbReference>
<dbReference type="GO" id="GO:0008199">
    <property type="term" value="F:ferric iron binding"/>
    <property type="evidence" value="ECO:0007669"/>
    <property type="project" value="InterPro"/>
</dbReference>
<dbReference type="InterPro" id="IPR020895">
    <property type="entry name" value="Frataxin_CS"/>
</dbReference>
<dbReference type="AlphaFoldDB" id="A0AAX6EW63"/>
<reference evidence="4" key="2">
    <citation type="submission" date="2023-04" db="EMBL/GenBank/DDBJ databases">
        <authorList>
            <person name="Bruccoleri R.E."/>
            <person name="Oakeley E.J."/>
            <person name="Faust A.-M."/>
            <person name="Dessus-Babus S."/>
            <person name="Altorfer M."/>
            <person name="Burckhardt D."/>
            <person name="Oertli M."/>
            <person name="Naumann U."/>
            <person name="Petersen F."/>
            <person name="Wong J."/>
        </authorList>
    </citation>
    <scope>NUCLEOTIDE SEQUENCE</scope>
    <source>
        <strain evidence="4">GSM-AAB239-AS_SAM_17_03QT</strain>
        <tissue evidence="4">Leaf</tissue>
    </source>
</reference>
<dbReference type="GO" id="GO:0008198">
    <property type="term" value="F:ferrous iron binding"/>
    <property type="evidence" value="ECO:0007669"/>
    <property type="project" value="TreeGrafter"/>
</dbReference>
<dbReference type="PROSITE" id="PS01344">
    <property type="entry name" value="FRATAXIN_1"/>
    <property type="match status" value="1"/>
</dbReference>
<protein>
    <submittedName>
        <fullName evidence="4">Frataxin, mitochondrial</fullName>
    </submittedName>
</protein>
<dbReference type="Proteomes" id="UP001140949">
    <property type="component" value="Unassembled WGS sequence"/>
</dbReference>
<evidence type="ECO:0000256" key="2">
    <source>
        <dbReference type="ARBA" id="ARBA00022496"/>
    </source>
</evidence>
<dbReference type="InterPro" id="IPR002908">
    <property type="entry name" value="Frataxin/CyaY"/>
</dbReference>
<reference evidence="4" key="1">
    <citation type="journal article" date="2023" name="GigaByte">
        <title>Genome assembly of the bearded iris, Iris pallida Lam.</title>
        <authorList>
            <person name="Bruccoleri R.E."/>
            <person name="Oakeley E.J."/>
            <person name="Faust A.M.E."/>
            <person name="Altorfer M."/>
            <person name="Dessus-Babus S."/>
            <person name="Burckhardt D."/>
            <person name="Oertli M."/>
            <person name="Naumann U."/>
            <person name="Petersen F."/>
            <person name="Wong J."/>
        </authorList>
    </citation>
    <scope>NUCLEOTIDE SEQUENCE</scope>
    <source>
        <strain evidence="4">GSM-AAB239-AS_SAM_17_03QT</strain>
    </source>
</reference>
<dbReference type="GO" id="GO:0051537">
    <property type="term" value="F:2 iron, 2 sulfur cluster binding"/>
    <property type="evidence" value="ECO:0007669"/>
    <property type="project" value="TreeGrafter"/>
</dbReference>
<keyword evidence="3" id="KW-0408">Iron</keyword>